<dbReference type="Proteomes" id="UP000298416">
    <property type="component" value="Unassembled WGS sequence"/>
</dbReference>
<gene>
    <name evidence="3" type="ORF">SASPL_148636</name>
</gene>
<proteinExistence type="predicted"/>
<evidence type="ECO:0000256" key="2">
    <source>
        <dbReference type="SAM" id="Phobius"/>
    </source>
</evidence>
<feature type="compositionally biased region" description="Low complexity" evidence="1">
    <location>
        <begin position="1051"/>
        <end position="1061"/>
    </location>
</feature>
<reference evidence="3" key="1">
    <citation type="submission" date="2018-01" db="EMBL/GenBank/DDBJ databases">
        <authorList>
            <person name="Mao J.F."/>
        </authorList>
    </citation>
    <scope>NUCLEOTIDE SEQUENCE</scope>
    <source>
        <strain evidence="3">Huo1</strain>
        <tissue evidence="3">Leaf</tissue>
    </source>
</reference>
<comment type="caution">
    <text evidence="3">The sequence shown here is derived from an EMBL/GenBank/DDBJ whole genome shotgun (WGS) entry which is preliminary data.</text>
</comment>
<feature type="transmembrane region" description="Helical" evidence="2">
    <location>
        <begin position="161"/>
        <end position="180"/>
    </location>
</feature>
<feature type="transmembrane region" description="Helical" evidence="2">
    <location>
        <begin position="839"/>
        <end position="861"/>
    </location>
</feature>
<dbReference type="PANTHER" id="PTHR35307">
    <property type="entry name" value="PROTEIN, PUTATIVE-RELATED"/>
    <property type="match status" value="1"/>
</dbReference>
<keyword evidence="2" id="KW-1133">Transmembrane helix</keyword>
<keyword evidence="4" id="KW-1185">Reference proteome</keyword>
<feature type="region of interest" description="Disordered" evidence="1">
    <location>
        <begin position="1036"/>
        <end position="1061"/>
    </location>
</feature>
<feature type="transmembrane region" description="Helical" evidence="2">
    <location>
        <begin position="96"/>
        <end position="114"/>
    </location>
</feature>
<protein>
    <submittedName>
        <fullName evidence="3">Uncharacterized protein</fullName>
    </submittedName>
</protein>
<feature type="transmembrane region" description="Helical" evidence="2">
    <location>
        <begin position="370"/>
        <end position="390"/>
    </location>
</feature>
<reference evidence="3" key="2">
    <citation type="submission" date="2020-08" db="EMBL/GenBank/DDBJ databases">
        <title>Plant Genome Project.</title>
        <authorList>
            <person name="Zhang R.-G."/>
        </authorList>
    </citation>
    <scope>NUCLEOTIDE SEQUENCE</scope>
    <source>
        <strain evidence="3">Huo1</strain>
        <tissue evidence="3">Leaf</tissue>
    </source>
</reference>
<feature type="transmembrane region" description="Helical" evidence="2">
    <location>
        <begin position="121"/>
        <end position="141"/>
    </location>
</feature>
<evidence type="ECO:0000256" key="1">
    <source>
        <dbReference type="SAM" id="MobiDB-lite"/>
    </source>
</evidence>
<feature type="transmembrane region" description="Helical" evidence="2">
    <location>
        <begin position="882"/>
        <end position="902"/>
    </location>
</feature>
<feature type="transmembrane region" description="Helical" evidence="2">
    <location>
        <begin position="799"/>
        <end position="819"/>
    </location>
</feature>
<keyword evidence="2" id="KW-0472">Membrane</keyword>
<organism evidence="3">
    <name type="scientific">Salvia splendens</name>
    <name type="common">Scarlet sage</name>
    <dbReference type="NCBI Taxonomy" id="180675"/>
    <lineage>
        <taxon>Eukaryota</taxon>
        <taxon>Viridiplantae</taxon>
        <taxon>Streptophyta</taxon>
        <taxon>Embryophyta</taxon>
        <taxon>Tracheophyta</taxon>
        <taxon>Spermatophyta</taxon>
        <taxon>Magnoliopsida</taxon>
        <taxon>eudicotyledons</taxon>
        <taxon>Gunneridae</taxon>
        <taxon>Pentapetalae</taxon>
        <taxon>asterids</taxon>
        <taxon>lamiids</taxon>
        <taxon>Lamiales</taxon>
        <taxon>Lamiaceae</taxon>
        <taxon>Nepetoideae</taxon>
        <taxon>Mentheae</taxon>
        <taxon>Salviinae</taxon>
        <taxon>Salvia</taxon>
        <taxon>Salvia subgen. Calosphace</taxon>
        <taxon>core Calosphace</taxon>
    </lineage>
</organism>
<feature type="transmembrane region" description="Helical" evidence="2">
    <location>
        <begin position="59"/>
        <end position="76"/>
    </location>
</feature>
<feature type="transmembrane region" description="Helical" evidence="2">
    <location>
        <begin position="27"/>
        <end position="47"/>
    </location>
</feature>
<feature type="compositionally biased region" description="Polar residues" evidence="1">
    <location>
        <begin position="1040"/>
        <end position="1050"/>
    </location>
</feature>
<evidence type="ECO:0000313" key="4">
    <source>
        <dbReference type="Proteomes" id="UP000298416"/>
    </source>
</evidence>
<accession>A0A8X8WAA6</accession>
<dbReference type="EMBL" id="PNBA02000019">
    <property type="protein sequence ID" value="KAG6390891.1"/>
    <property type="molecule type" value="Genomic_DNA"/>
</dbReference>
<keyword evidence="2" id="KW-0812">Transmembrane</keyword>
<feature type="transmembrane region" description="Helical" evidence="2">
    <location>
        <begin position="766"/>
        <end position="787"/>
    </location>
</feature>
<sequence>MPFDGSAEDPERASSIEKLLEAPLPWIGLYVAAASLACAAAMAADTLHGLWRKKHWFPSRYFSINATSLTLLAVSMKLPVDLSTRMYSVTDRLAKISSLIFMSTAMANILTSLGSMTDQDVLMNVTALGILVITVVVNVAIQVIQMHAYLGNRLGFHEELLGTLSMLFLLLMFVSTAVMIPSMKRYLETKYHEMHRSALIEDEIDLRKVITVDKLRVLVKKYWVMAETSNPQFVIARSVTCTTSGMLSLMICLVLAEVEIRMAMGFGLLQHSFSSYGWSTKFVLIAQTAGVIVGTIAPASRWLVAVKYSSLNQGRRSFGNAVSVEDYWTQKMVEWRQSSLSFQIRHFKSRKLIHDLRALFLKSCISVQRLVILASKLVLLISICFTSPVISCVDYFTRLRRQNRVAHSASSRDPEVSEKVDPELDLSHYVMLLEGEVELPAETLENICKEIDQVIHKGKLKRPNNLLKLLSKSCSFKGVGEFDSSQVPPLHSQDLPYCWSLPVVTLACIALALPNVEKSKLDCLLRSVTEGLRLVKLVDKTMDKKGGLANIRTAADVVWVKVELYHKWQDEDLRNVSVKGKNAAEILQELFYKAEKTVLEFQRNARDCLMKNPLNWPANVIASNAMYRMSRTVLLNHGGCENEETDDALFDKLSFMIADILAACLTNLAHVITVKCHHSAIEVREKSVRKAAMLLGETEEILALLQQRQVPILAPRKATDIEEWRAFVKQEKIDKQSSKKRRITSDLSVDNMPGEALDIERKLEAAMPWIGMYVAVASLICALAMAADTIHGFRGKKHWFPSKVFSLNATSLTLLAVAMKLPVDLTTRMYAATDRLAKICSLAFMSTAMANFMTIVVNFCVQVIQMRQFLRGRKMFCEEITAAAFMLLSLLMVISSAVMAPATKNYLESKYHEMMKMASDEQILESMEEGDFMFDKLRNMIKKYWVMAETSSPQFVIARSVTCTASGIISMLTAVLVAQAEIRLVMEYKGIDIAASTYGWSTKWIVLAQSFGVAVGAVDDGGVETELSAYADQRQKVEEVSSQNQRPYTESSCKSADSDSSFSSKSQVHGISGSQVIDLSRYVLLLEGEAELPQTIQVNICEEVDRLVRTGKKQQPKNLLSLLHKVGNFKGLREVDKNQLLHFPKKEVSWLLRSVDEGLFYVKLIEKTVDKKGNLVNSRNAADVIWVGVELYRKWQDNDLQETSLKGRDSKETLQELICQRLLKAYEGDHLQADERLFQQLANMIANILAASLTNLTRVVIIKCHQRDIKKKEKNVREAALLLGETEEILQVLQQHRATTRTDPDELEFIEKWCNLLIKRKV</sequence>
<name>A0A8X8WAA6_SALSN</name>
<evidence type="ECO:0000313" key="3">
    <source>
        <dbReference type="EMBL" id="KAG6390891.1"/>
    </source>
</evidence>
<feature type="transmembrane region" description="Helical" evidence="2">
    <location>
        <begin position="276"/>
        <end position="297"/>
    </location>
</feature>
<dbReference type="PANTHER" id="PTHR35307:SF3">
    <property type="entry name" value="DUF4220 DOMAIN-CONTAINING PROTEIN"/>
    <property type="match status" value="1"/>
</dbReference>